<keyword evidence="3 6" id="KW-0812">Transmembrane</keyword>
<dbReference type="OrthoDB" id="5011175at2759"/>
<gene>
    <name evidence="8" type="ORF">CFIO01_12339</name>
</gene>
<evidence type="ECO:0000256" key="1">
    <source>
        <dbReference type="ARBA" id="ARBA00004141"/>
    </source>
</evidence>
<dbReference type="PANTHER" id="PTHR45649:SF27">
    <property type="entry name" value="CHOLINE TRANSPORTER (EUROFUNG)"/>
    <property type="match status" value="1"/>
</dbReference>
<comment type="caution">
    <text evidence="8">The sequence shown here is derived from an EMBL/GenBank/DDBJ whole genome shotgun (WGS) entry which is preliminary data.</text>
</comment>
<evidence type="ECO:0000256" key="5">
    <source>
        <dbReference type="ARBA" id="ARBA00023136"/>
    </source>
</evidence>
<keyword evidence="7" id="KW-0732">Signal</keyword>
<evidence type="ECO:0000256" key="3">
    <source>
        <dbReference type="ARBA" id="ARBA00022692"/>
    </source>
</evidence>
<keyword evidence="4 6" id="KW-1133">Transmembrane helix</keyword>
<dbReference type="KEGG" id="cfj:CFIO01_12339"/>
<evidence type="ECO:0000256" key="7">
    <source>
        <dbReference type="SAM" id="SignalP"/>
    </source>
</evidence>
<reference evidence="8 9" key="1">
    <citation type="submission" date="2014-02" db="EMBL/GenBank/DDBJ databases">
        <title>The genome sequence of Colletotrichum fioriniae PJ7.</title>
        <authorList>
            <person name="Baroncelli R."/>
            <person name="Thon M.R."/>
        </authorList>
    </citation>
    <scope>NUCLEOTIDE SEQUENCE [LARGE SCALE GENOMIC DNA]</scope>
    <source>
        <strain evidence="8 9">PJ7</strain>
    </source>
</reference>
<organism evidence="8 9">
    <name type="scientific">Colletotrichum fioriniae PJ7</name>
    <dbReference type="NCBI Taxonomy" id="1445577"/>
    <lineage>
        <taxon>Eukaryota</taxon>
        <taxon>Fungi</taxon>
        <taxon>Dikarya</taxon>
        <taxon>Ascomycota</taxon>
        <taxon>Pezizomycotina</taxon>
        <taxon>Sordariomycetes</taxon>
        <taxon>Hypocreomycetidae</taxon>
        <taxon>Glomerellales</taxon>
        <taxon>Glomerellaceae</taxon>
        <taxon>Colletotrichum</taxon>
        <taxon>Colletotrichum acutatum species complex</taxon>
    </lineage>
</organism>
<feature type="signal peptide" evidence="7">
    <location>
        <begin position="1"/>
        <end position="23"/>
    </location>
</feature>
<dbReference type="Gene3D" id="1.20.1740.10">
    <property type="entry name" value="Amino acid/polyamine transporter I"/>
    <property type="match status" value="1"/>
</dbReference>
<dbReference type="EMBL" id="JARH01000665">
    <property type="protein sequence ID" value="EXF78095.1"/>
    <property type="molecule type" value="Genomic_DNA"/>
</dbReference>
<feature type="chain" id="PRO_5001455026" evidence="7">
    <location>
        <begin position="24"/>
        <end position="162"/>
    </location>
</feature>
<evidence type="ECO:0000313" key="9">
    <source>
        <dbReference type="Proteomes" id="UP000020467"/>
    </source>
</evidence>
<proteinExistence type="predicted"/>
<keyword evidence="5 6" id="KW-0472">Membrane</keyword>
<protein>
    <submittedName>
        <fullName evidence="8">Choline transport protein</fullName>
    </submittedName>
</protein>
<evidence type="ECO:0000256" key="6">
    <source>
        <dbReference type="SAM" id="Phobius"/>
    </source>
</evidence>
<dbReference type="PANTHER" id="PTHR45649">
    <property type="entry name" value="AMINO-ACID PERMEASE BAT1"/>
    <property type="match status" value="1"/>
</dbReference>
<evidence type="ECO:0000256" key="4">
    <source>
        <dbReference type="ARBA" id="ARBA00022989"/>
    </source>
</evidence>
<dbReference type="Proteomes" id="UP000020467">
    <property type="component" value="Unassembled WGS sequence"/>
</dbReference>
<dbReference type="GO" id="GO:0016020">
    <property type="term" value="C:membrane"/>
    <property type="evidence" value="ECO:0007669"/>
    <property type="project" value="UniProtKB-SubCell"/>
</dbReference>
<dbReference type="AlphaFoldDB" id="A0A010QN01"/>
<dbReference type="Pfam" id="PF13520">
    <property type="entry name" value="AA_permease_2"/>
    <property type="match status" value="1"/>
</dbReference>
<comment type="subcellular location">
    <subcellularLocation>
        <location evidence="1">Membrane</location>
        <topology evidence="1">Multi-pass membrane protein</topology>
    </subcellularLocation>
</comment>
<feature type="transmembrane region" description="Helical" evidence="6">
    <location>
        <begin position="80"/>
        <end position="105"/>
    </location>
</feature>
<evidence type="ECO:0000313" key="8">
    <source>
        <dbReference type="EMBL" id="EXF78095.1"/>
    </source>
</evidence>
<name>A0A010QN01_9PEZI</name>
<dbReference type="InterPro" id="IPR002293">
    <property type="entry name" value="AA/rel_permease1"/>
</dbReference>
<evidence type="ECO:0000256" key="2">
    <source>
        <dbReference type="ARBA" id="ARBA00022448"/>
    </source>
</evidence>
<sequence length="162" mass="17378">MIMNLSAILLCVTLFVVIGLLVGLPKHTASSESVWKTFENQTGWSKEIAVLIGIGGPLYGIGPTHWLLNAADEVENPRRSIPIALAIQHIGNILTLFSFYIAVGYGVSDWAAIVSSTYPSPIGAVFQQAVTSKTVTIGLLVVMAVLSEMSMVSSRFTLGRQD</sequence>
<feature type="transmembrane region" description="Helical" evidence="6">
    <location>
        <begin position="47"/>
        <end position="68"/>
    </location>
</feature>
<accession>A0A010QN01</accession>
<keyword evidence="9" id="KW-1185">Reference proteome</keyword>
<keyword evidence="2" id="KW-0813">Transport</keyword>
<dbReference type="eggNOG" id="KOG1289">
    <property type="taxonomic scope" value="Eukaryota"/>
</dbReference>
<dbReference type="GO" id="GO:0022857">
    <property type="term" value="F:transmembrane transporter activity"/>
    <property type="evidence" value="ECO:0007669"/>
    <property type="project" value="InterPro"/>
</dbReference>
<feature type="transmembrane region" description="Helical" evidence="6">
    <location>
        <begin position="125"/>
        <end position="146"/>
    </location>
</feature>
<dbReference type="HOGENOM" id="CLU_1635242_0_0_1"/>